<dbReference type="OrthoDB" id="3365060at2759"/>
<dbReference type="PROSITE" id="PS51472">
    <property type="entry name" value="RRM_NUP35"/>
    <property type="match status" value="1"/>
</dbReference>
<keyword evidence="11" id="KW-0811">Translocation</keyword>
<dbReference type="Pfam" id="PF03650">
    <property type="entry name" value="MPC"/>
    <property type="match status" value="1"/>
</dbReference>
<sequence length="452" mass="49732">MSTAIGDEEYFPSLLTGWPTSPKKSKENSSLGANQGNGSDTPWAVKRGPRLTYAESLSMEQRKNEPKLGDVDIEDSPFNIGGSSAFVRRRKPHNALAGDDHDDDAPPPPTSSLSDPTGFLSNQLPSNSSTAYTAAASTAGSSSSSFFQGDEWGYDKQYWVTVYGFPASSKAFVLQQFQGLGEVINYSSGSGNWLHIRYHTRLQAEKALSYDGQTLAGSIMIGVKKCLPSDIEGVQQEPTSKLYFSSQSRKNPGSKSLEVDPVTEEDIMLPPKRRQDICSRLLSFLFNCFCSLYCRMLVPPLSDSELSTLVLGVRTWFENEKCSLPSFTMLPSIVPRIQAKVLEQPFIAGNAKLVSILSHPAGPFTIHFWAPTFKWGISIANIADMKRSPETISVPQQIAVTATGLIWSRYSLVITPKNWNLFAVNMFMGATGMAQLYRKATYNPEAEAKKQE</sequence>
<dbReference type="GO" id="GO:0044613">
    <property type="term" value="C:nuclear pore central transport channel"/>
    <property type="evidence" value="ECO:0007669"/>
    <property type="project" value="TreeGrafter"/>
</dbReference>
<dbReference type="PANTHER" id="PTHR21527:SF6">
    <property type="entry name" value="NUCLEOPORIN NUP35"/>
    <property type="match status" value="1"/>
</dbReference>
<keyword evidence="6" id="KW-0812">Transmembrane</keyword>
<evidence type="ECO:0000256" key="4">
    <source>
        <dbReference type="ARBA" id="ARBA00009454"/>
    </source>
</evidence>
<dbReference type="CDD" id="cd12441">
    <property type="entry name" value="RRM_Nup53_like"/>
    <property type="match status" value="1"/>
</dbReference>
<comment type="function">
    <text evidence="17">Mediates the uptake of pyruvate into mitochondria.</text>
</comment>
<dbReference type="FunFam" id="3.30.70.330:FF:000095">
    <property type="entry name" value="Putative Nucleoporin NUP53"/>
    <property type="match status" value="1"/>
</dbReference>
<evidence type="ECO:0000256" key="14">
    <source>
        <dbReference type="ARBA" id="ARBA00023136"/>
    </source>
</evidence>
<dbReference type="GO" id="GO:0051028">
    <property type="term" value="P:mRNA transport"/>
    <property type="evidence" value="ECO:0007669"/>
    <property type="project" value="UniProtKB-UniRule"/>
</dbReference>
<evidence type="ECO:0000256" key="3">
    <source>
        <dbReference type="ARBA" id="ARBA00006416"/>
    </source>
</evidence>
<keyword evidence="14" id="KW-0472">Membrane</keyword>
<comment type="subcellular location">
    <subcellularLocation>
        <location evidence="1 17">Mitochondrion inner membrane</location>
        <topology evidence="1 17">Multi-pass membrane protein</topology>
    </subcellularLocation>
    <subcellularLocation>
        <location evidence="2">Nucleus</location>
        <location evidence="2">Nuclear pore complex</location>
    </subcellularLocation>
</comment>
<name>A0A8K1CTY0_PYTOL</name>
<dbReference type="GO" id="GO:0006850">
    <property type="term" value="P:pyruvate import into mitochondria"/>
    <property type="evidence" value="ECO:0007669"/>
    <property type="project" value="InterPro"/>
</dbReference>
<feature type="compositionally biased region" description="Basic and acidic residues" evidence="18">
    <location>
        <begin position="60"/>
        <end position="70"/>
    </location>
</feature>
<gene>
    <name evidence="20" type="ORF">Poli38472_001039</name>
</gene>
<protein>
    <recommendedName>
        <fullName evidence="17">Mitochondrial pyruvate carrier</fullName>
    </recommendedName>
</protein>
<feature type="domain" description="RRM Nup35-type" evidence="19">
    <location>
        <begin position="154"/>
        <end position="233"/>
    </location>
</feature>
<proteinExistence type="inferred from homology"/>
<comment type="similarity">
    <text evidence="3 17">Belongs to the mitochondrial pyruvate carrier (MPC) (TC 2.A.105) family.</text>
</comment>
<dbReference type="GO" id="GO:0017056">
    <property type="term" value="F:structural constituent of nuclear pore"/>
    <property type="evidence" value="ECO:0007669"/>
    <property type="project" value="TreeGrafter"/>
</dbReference>
<dbReference type="GO" id="GO:0006999">
    <property type="term" value="P:nuclear pore organization"/>
    <property type="evidence" value="ECO:0007669"/>
    <property type="project" value="TreeGrafter"/>
</dbReference>
<comment type="caution">
    <text evidence="20">The sequence shown here is derived from an EMBL/GenBank/DDBJ whole genome shotgun (WGS) entry which is preliminary data.</text>
</comment>
<dbReference type="InterPro" id="IPR012677">
    <property type="entry name" value="Nucleotide-bd_a/b_plait_sf"/>
</dbReference>
<keyword evidence="21" id="KW-1185">Reference proteome</keyword>
<evidence type="ECO:0000256" key="17">
    <source>
        <dbReference type="RuleBase" id="RU363100"/>
    </source>
</evidence>
<feature type="compositionally biased region" description="Polar residues" evidence="18">
    <location>
        <begin position="28"/>
        <end position="40"/>
    </location>
</feature>
<evidence type="ECO:0000256" key="5">
    <source>
        <dbReference type="ARBA" id="ARBA00022448"/>
    </source>
</evidence>
<evidence type="ECO:0000313" key="20">
    <source>
        <dbReference type="EMBL" id="TMW68883.1"/>
    </source>
</evidence>
<evidence type="ECO:0000256" key="11">
    <source>
        <dbReference type="ARBA" id="ARBA00023010"/>
    </source>
</evidence>
<keyword evidence="7 17" id="KW-0999">Mitochondrion inner membrane</keyword>
<evidence type="ECO:0000259" key="19">
    <source>
        <dbReference type="PROSITE" id="PS51472"/>
    </source>
</evidence>
<feature type="compositionally biased region" description="Acidic residues" evidence="18">
    <location>
        <begin position="1"/>
        <end position="10"/>
    </location>
</feature>
<keyword evidence="10" id="KW-1133">Transmembrane helix</keyword>
<evidence type="ECO:0000256" key="18">
    <source>
        <dbReference type="SAM" id="MobiDB-lite"/>
    </source>
</evidence>
<keyword evidence="5 16" id="KW-0813">Transport</keyword>
<dbReference type="GO" id="GO:0005543">
    <property type="term" value="F:phospholipid binding"/>
    <property type="evidence" value="ECO:0007669"/>
    <property type="project" value="TreeGrafter"/>
</dbReference>
<accession>A0A8K1CTY0</accession>
<evidence type="ECO:0000256" key="10">
    <source>
        <dbReference type="ARBA" id="ARBA00022989"/>
    </source>
</evidence>
<keyword evidence="9" id="KW-0653">Protein transport</keyword>
<evidence type="ECO:0000256" key="2">
    <source>
        <dbReference type="ARBA" id="ARBA00004567"/>
    </source>
</evidence>
<dbReference type="InterPro" id="IPR007846">
    <property type="entry name" value="RRM_NUP35_dom"/>
</dbReference>
<evidence type="ECO:0000256" key="13">
    <source>
        <dbReference type="ARBA" id="ARBA00023132"/>
    </source>
</evidence>
<keyword evidence="15 16" id="KW-0539">Nucleus</keyword>
<feature type="region of interest" description="Disordered" evidence="18">
    <location>
        <begin position="94"/>
        <end position="125"/>
    </location>
</feature>
<dbReference type="InterPro" id="IPR005336">
    <property type="entry name" value="MPC"/>
</dbReference>
<dbReference type="GO" id="GO:0044615">
    <property type="term" value="C:nuclear pore nuclear basket"/>
    <property type="evidence" value="ECO:0007669"/>
    <property type="project" value="TreeGrafter"/>
</dbReference>
<evidence type="ECO:0000313" key="21">
    <source>
        <dbReference type="Proteomes" id="UP000794436"/>
    </source>
</evidence>
<dbReference type="GO" id="GO:0003676">
    <property type="term" value="F:nucleic acid binding"/>
    <property type="evidence" value="ECO:0007669"/>
    <property type="project" value="InterPro"/>
</dbReference>
<evidence type="ECO:0000256" key="16">
    <source>
        <dbReference type="PROSITE-ProRule" id="PRU00804"/>
    </source>
</evidence>
<dbReference type="Pfam" id="PF05172">
    <property type="entry name" value="RRM_Nup35"/>
    <property type="match status" value="1"/>
</dbReference>
<dbReference type="Gene3D" id="3.30.70.330">
    <property type="match status" value="1"/>
</dbReference>
<comment type="similarity">
    <text evidence="4">Belongs to the Nup35 family.</text>
</comment>
<evidence type="ECO:0000256" key="7">
    <source>
        <dbReference type="ARBA" id="ARBA00022792"/>
    </source>
</evidence>
<evidence type="ECO:0000256" key="8">
    <source>
        <dbReference type="ARBA" id="ARBA00022816"/>
    </source>
</evidence>
<dbReference type="InterPro" id="IPR035979">
    <property type="entry name" value="RBD_domain_sf"/>
</dbReference>
<dbReference type="Proteomes" id="UP000794436">
    <property type="component" value="Unassembled WGS sequence"/>
</dbReference>
<evidence type="ECO:0000256" key="9">
    <source>
        <dbReference type="ARBA" id="ARBA00022927"/>
    </source>
</evidence>
<dbReference type="GO" id="GO:0005743">
    <property type="term" value="C:mitochondrial inner membrane"/>
    <property type="evidence" value="ECO:0007669"/>
    <property type="project" value="UniProtKB-SubCell"/>
</dbReference>
<dbReference type="GO" id="GO:0006607">
    <property type="term" value="P:NLS-bearing protein import into nucleus"/>
    <property type="evidence" value="ECO:0007669"/>
    <property type="project" value="TreeGrafter"/>
</dbReference>
<dbReference type="PANTHER" id="PTHR21527">
    <property type="entry name" value="NUCLEOPORIN NUP35"/>
    <property type="match status" value="1"/>
</dbReference>
<organism evidence="20 21">
    <name type="scientific">Pythium oligandrum</name>
    <name type="common">Mycoparasitic fungus</name>
    <dbReference type="NCBI Taxonomy" id="41045"/>
    <lineage>
        <taxon>Eukaryota</taxon>
        <taxon>Sar</taxon>
        <taxon>Stramenopiles</taxon>
        <taxon>Oomycota</taxon>
        <taxon>Peronosporomycetes</taxon>
        <taxon>Pythiales</taxon>
        <taxon>Pythiaceae</taxon>
        <taxon>Pythium</taxon>
    </lineage>
</organism>
<evidence type="ECO:0000256" key="6">
    <source>
        <dbReference type="ARBA" id="ARBA00022692"/>
    </source>
</evidence>
<feature type="region of interest" description="Disordered" evidence="18">
    <location>
        <begin position="1"/>
        <end position="76"/>
    </location>
</feature>
<dbReference type="EMBL" id="SPLM01000001">
    <property type="protein sequence ID" value="TMW68883.1"/>
    <property type="molecule type" value="Genomic_DNA"/>
</dbReference>
<keyword evidence="8 16" id="KW-0509">mRNA transport</keyword>
<evidence type="ECO:0000256" key="1">
    <source>
        <dbReference type="ARBA" id="ARBA00004448"/>
    </source>
</evidence>
<reference evidence="20" key="1">
    <citation type="submission" date="2019-03" db="EMBL/GenBank/DDBJ databases">
        <title>Long read genome sequence of the mycoparasitic Pythium oligandrum ATCC 38472 isolated from sugarbeet rhizosphere.</title>
        <authorList>
            <person name="Gaulin E."/>
        </authorList>
    </citation>
    <scope>NUCLEOTIDE SEQUENCE</scope>
    <source>
        <strain evidence="20">ATCC 38472_TT</strain>
    </source>
</reference>
<keyword evidence="12 17" id="KW-0496">Mitochondrion</keyword>
<keyword evidence="13 16" id="KW-0906">Nuclear pore complex</keyword>
<evidence type="ECO:0000256" key="12">
    <source>
        <dbReference type="ARBA" id="ARBA00023128"/>
    </source>
</evidence>
<dbReference type="AlphaFoldDB" id="A0A8K1CTY0"/>
<dbReference type="SUPFAM" id="SSF54928">
    <property type="entry name" value="RNA-binding domain, RBD"/>
    <property type="match status" value="1"/>
</dbReference>
<evidence type="ECO:0000256" key="15">
    <source>
        <dbReference type="ARBA" id="ARBA00023242"/>
    </source>
</evidence>